<sequence length="242" mass="27470">MNFINQLYNLAMQLFNDKKYMKLFLLLLGIILSAVCTGFVLYMIISLIVTHLIEIVTTIGAIIIFFSVLINFFSKKNTEVEAVTSVMDYDPIVLESTYSLIRKNLAVIVSDISEIIKLKKPATVMQMDAPSHYDIVGNVPIYHYMFFKIAEKVDIDVILGVLQTTITQRLESNSFEGITQSRFLYNSASYPSILVDNVIDTGSFIQVDIAIASEAYCRHRKQRMYNTINSGNMHSNVSDKDF</sequence>
<reference evidence="2 3" key="1">
    <citation type="submission" date="2018-11" db="EMBL/GenBank/DDBJ databases">
        <title>Genomic Encyclopedia of Type Strains, Phase IV (KMG-IV): sequencing the most valuable type-strain genomes for metagenomic binning, comparative biology and taxonomic classification.</title>
        <authorList>
            <person name="Goeker M."/>
        </authorList>
    </citation>
    <scope>NUCLEOTIDE SEQUENCE [LARGE SCALE GENOMIC DNA]</scope>
    <source>
        <strain evidence="2 3">DSM 26537</strain>
    </source>
</reference>
<protein>
    <submittedName>
        <fullName evidence="2">Uncharacterized protein</fullName>
    </submittedName>
</protein>
<keyword evidence="1" id="KW-0812">Transmembrane</keyword>
<feature type="transmembrane region" description="Helical" evidence="1">
    <location>
        <begin position="23"/>
        <end position="45"/>
    </location>
</feature>
<dbReference type="AlphaFoldDB" id="A0A3N1XGB5"/>
<evidence type="ECO:0000256" key="1">
    <source>
        <dbReference type="SAM" id="Phobius"/>
    </source>
</evidence>
<comment type="caution">
    <text evidence="2">The sequence shown here is derived from an EMBL/GenBank/DDBJ whole genome shotgun (WGS) entry which is preliminary data.</text>
</comment>
<dbReference type="Proteomes" id="UP000273083">
    <property type="component" value="Unassembled WGS sequence"/>
</dbReference>
<gene>
    <name evidence="2" type="ORF">EDD66_110130</name>
</gene>
<evidence type="ECO:0000313" key="3">
    <source>
        <dbReference type="Proteomes" id="UP000273083"/>
    </source>
</evidence>
<organism evidence="2 3">
    <name type="scientific">Mobilisporobacter senegalensis</name>
    <dbReference type="NCBI Taxonomy" id="1329262"/>
    <lineage>
        <taxon>Bacteria</taxon>
        <taxon>Bacillati</taxon>
        <taxon>Bacillota</taxon>
        <taxon>Clostridia</taxon>
        <taxon>Lachnospirales</taxon>
        <taxon>Lachnospiraceae</taxon>
        <taxon>Mobilisporobacter</taxon>
    </lineage>
</organism>
<accession>A0A3N1XGB5</accession>
<keyword evidence="3" id="KW-1185">Reference proteome</keyword>
<proteinExistence type="predicted"/>
<keyword evidence="1" id="KW-1133">Transmembrane helix</keyword>
<evidence type="ECO:0000313" key="2">
    <source>
        <dbReference type="EMBL" id="ROR25773.1"/>
    </source>
</evidence>
<name>A0A3N1XGB5_9FIRM</name>
<dbReference type="RefSeq" id="WP_123610377.1">
    <property type="nucleotide sequence ID" value="NZ_RJVG01000010.1"/>
</dbReference>
<dbReference type="EMBL" id="RJVG01000010">
    <property type="protein sequence ID" value="ROR25773.1"/>
    <property type="molecule type" value="Genomic_DNA"/>
</dbReference>
<feature type="transmembrane region" description="Helical" evidence="1">
    <location>
        <begin position="51"/>
        <end position="73"/>
    </location>
</feature>
<keyword evidence="1" id="KW-0472">Membrane</keyword>
<dbReference type="OrthoDB" id="9880453at2"/>